<dbReference type="InterPro" id="IPR036866">
    <property type="entry name" value="RibonucZ/Hydroxyglut_hydro"/>
</dbReference>
<dbReference type="KEGG" id="dmp:FAK_29620"/>
<proteinExistence type="predicted"/>
<organism evidence="2 3">
    <name type="scientific">Desulfoferula mesophila</name>
    <dbReference type="NCBI Taxonomy" id="3058419"/>
    <lineage>
        <taxon>Bacteria</taxon>
        <taxon>Pseudomonadati</taxon>
        <taxon>Thermodesulfobacteriota</taxon>
        <taxon>Desulfarculia</taxon>
        <taxon>Desulfarculales</taxon>
        <taxon>Desulfarculaceae</taxon>
        <taxon>Desulfoferula</taxon>
    </lineage>
</organism>
<name>A0AAU9EPU2_9BACT</name>
<dbReference type="PANTHER" id="PTHR23131">
    <property type="entry name" value="ENDORIBONUCLEASE LACTB2"/>
    <property type="match status" value="1"/>
</dbReference>
<dbReference type="Pfam" id="PF00753">
    <property type="entry name" value="Lactamase_B"/>
    <property type="match status" value="1"/>
</dbReference>
<dbReference type="InterPro" id="IPR001279">
    <property type="entry name" value="Metallo-B-lactamas"/>
</dbReference>
<dbReference type="SUPFAM" id="SSF56281">
    <property type="entry name" value="Metallo-hydrolase/oxidoreductase"/>
    <property type="match status" value="1"/>
</dbReference>
<protein>
    <submittedName>
        <fullName evidence="2">MBL fold metallo-hydrolase</fullName>
    </submittedName>
</protein>
<sequence length="322" mass="36224">MLEEVAPRLFRVQIPLPGSPLKYLNSYFILGQPRNLIVDTGLNRPECEAAMTGAMGELGLDLGRTDFFITHLHADHFALTSKVAGQGSRVFFNRPEAELIEAHTGWEPMINFGGLNGFPRDELVAALNNHPGYKYGSEWVPQLSLISDGDHLTVGEYDFTCLVTPGHTLGHTCLWEEQRGILLAGDHVLGDITPNIQCWKDDYDPLADYLKSLARVAELPVRLTLPGHRSLVADCRARTQELDRHHRQRLTEIKGILATGSYSAYETAARMRWDIKCDTWEEFPVAQKWFATGEAMAHLRYLENRGEALRQERDGVRVYGPA</sequence>
<evidence type="ECO:0000313" key="2">
    <source>
        <dbReference type="EMBL" id="BEQ15896.1"/>
    </source>
</evidence>
<dbReference type="EMBL" id="AP028679">
    <property type="protein sequence ID" value="BEQ15896.1"/>
    <property type="molecule type" value="Genomic_DNA"/>
</dbReference>
<feature type="domain" description="Metallo-beta-lactamase" evidence="1">
    <location>
        <begin position="23"/>
        <end position="228"/>
    </location>
</feature>
<dbReference type="InterPro" id="IPR050662">
    <property type="entry name" value="Sec-metab_biosynth-thioest"/>
</dbReference>
<dbReference type="Gene3D" id="1.10.10.10">
    <property type="entry name" value="Winged helix-like DNA-binding domain superfamily/Winged helix DNA-binding domain"/>
    <property type="match status" value="1"/>
</dbReference>
<reference evidence="3" key="1">
    <citation type="journal article" date="2023" name="Arch. Microbiol.">
        <title>Desulfoferula mesophilus gen. nov. sp. nov., a mesophilic sulfate-reducing bacterium isolated from a brackish lake sediment.</title>
        <authorList>
            <person name="Watanabe T."/>
            <person name="Yabe T."/>
            <person name="Tsuji J.M."/>
            <person name="Fukui M."/>
        </authorList>
    </citation>
    <scope>NUCLEOTIDE SEQUENCE [LARGE SCALE GENOMIC DNA]</scope>
    <source>
        <strain evidence="3">12FAK</strain>
    </source>
</reference>
<dbReference type="RefSeq" id="WP_338600970.1">
    <property type="nucleotide sequence ID" value="NZ_AP028679.1"/>
</dbReference>
<accession>A0AAU9EPU2</accession>
<dbReference type="Proteomes" id="UP001366166">
    <property type="component" value="Chromosome"/>
</dbReference>
<dbReference type="PANTHER" id="PTHR23131:SF4">
    <property type="entry name" value="METALLO-BETA-LACTAMASE SUPERFAMILY POTEIN"/>
    <property type="match status" value="1"/>
</dbReference>
<dbReference type="AlphaFoldDB" id="A0AAU9EPU2"/>
<evidence type="ECO:0000313" key="3">
    <source>
        <dbReference type="Proteomes" id="UP001366166"/>
    </source>
</evidence>
<dbReference type="Gene3D" id="3.60.15.10">
    <property type="entry name" value="Ribonuclease Z/Hydroxyacylglutathione hydrolase-like"/>
    <property type="match status" value="1"/>
</dbReference>
<gene>
    <name evidence="2" type="ORF">FAK_29620</name>
</gene>
<dbReference type="InterPro" id="IPR036388">
    <property type="entry name" value="WH-like_DNA-bd_sf"/>
</dbReference>
<dbReference type="SMART" id="SM00849">
    <property type="entry name" value="Lactamase_B"/>
    <property type="match status" value="1"/>
</dbReference>
<keyword evidence="3" id="KW-1185">Reference proteome</keyword>
<evidence type="ECO:0000259" key="1">
    <source>
        <dbReference type="SMART" id="SM00849"/>
    </source>
</evidence>